<evidence type="ECO:0000259" key="2">
    <source>
        <dbReference type="Pfam" id="PF09992"/>
    </source>
</evidence>
<sequence>MLDFKRSLRIGSMMLIAAMTFSRASFAGVCNQENVAGVKYNLCTVEPGKADLRLFWKNADGKAYRHFSKLAKAIEGEGGKLVFALNAGMYQTDFSPMGLYIEDGQQLHAADLTQFRVPSGQVPNFYKKPNAVFYLHGEQAGILPTSEFIKRRLKARYATQSGPMLVIDNKINPIFIAGSKYRTRRSGVGICRDGNIRFAVSEDSVNFYDFARLFRDHLKCPVALFLDGGRGAGVFSPELGRNDISWHGGYGPLIGLIQ</sequence>
<evidence type="ECO:0000313" key="3">
    <source>
        <dbReference type="EMBL" id="PWL18953.1"/>
    </source>
</evidence>
<protein>
    <recommendedName>
        <fullName evidence="2">Phosphodiester glycosidase domain-containing protein</fullName>
    </recommendedName>
</protein>
<feature type="signal peptide" evidence="1">
    <location>
        <begin position="1"/>
        <end position="27"/>
    </location>
</feature>
<dbReference type="InterPro" id="IPR018711">
    <property type="entry name" value="NAGPA"/>
</dbReference>
<name>A0A316JI83_9HYPH</name>
<proteinExistence type="predicted"/>
<dbReference type="RefSeq" id="WP_109705848.1">
    <property type="nucleotide sequence ID" value="NZ_QGDB01000002.1"/>
</dbReference>
<dbReference type="Pfam" id="PF09992">
    <property type="entry name" value="NAGPA"/>
    <property type="match status" value="1"/>
</dbReference>
<keyword evidence="1" id="KW-0732">Signal</keyword>
<dbReference type="OrthoDB" id="5515706at2"/>
<keyword evidence="4" id="KW-1185">Reference proteome</keyword>
<feature type="chain" id="PRO_5016410437" description="Phosphodiester glycosidase domain-containing protein" evidence="1">
    <location>
        <begin position="28"/>
        <end position="258"/>
    </location>
</feature>
<reference evidence="3 4" key="1">
    <citation type="submission" date="2018-05" db="EMBL/GenBank/DDBJ databases">
        <title>Comparative genomic sequence analysis between strain HN4 and CCM 8460T (Falsochrobactrum ovis) will provide more evidence to prove that HN4 is a new species of Falsochrobactrum.</title>
        <authorList>
            <person name="Lyu W."/>
            <person name="Sun L."/>
            <person name="Yao L."/>
        </authorList>
    </citation>
    <scope>NUCLEOTIDE SEQUENCE [LARGE SCALE GENOMIC DNA]</scope>
    <source>
        <strain evidence="3 4">HN4</strain>
    </source>
</reference>
<feature type="domain" description="Phosphodiester glycosidase" evidence="2">
    <location>
        <begin position="80"/>
        <end position="231"/>
    </location>
</feature>
<evidence type="ECO:0000256" key="1">
    <source>
        <dbReference type="SAM" id="SignalP"/>
    </source>
</evidence>
<comment type="caution">
    <text evidence="3">The sequence shown here is derived from an EMBL/GenBank/DDBJ whole genome shotgun (WGS) entry which is preliminary data.</text>
</comment>
<gene>
    <name evidence="3" type="ORF">DKP76_05335</name>
</gene>
<dbReference type="EMBL" id="QGDB01000002">
    <property type="protein sequence ID" value="PWL18953.1"/>
    <property type="molecule type" value="Genomic_DNA"/>
</dbReference>
<dbReference type="Proteomes" id="UP000245865">
    <property type="component" value="Unassembled WGS sequence"/>
</dbReference>
<dbReference type="AlphaFoldDB" id="A0A316JI83"/>
<evidence type="ECO:0000313" key="4">
    <source>
        <dbReference type="Proteomes" id="UP000245865"/>
    </source>
</evidence>
<organism evidence="3 4">
    <name type="scientific">Falsochrobactrum shanghaiense</name>
    <dbReference type="NCBI Taxonomy" id="2201899"/>
    <lineage>
        <taxon>Bacteria</taxon>
        <taxon>Pseudomonadati</taxon>
        <taxon>Pseudomonadota</taxon>
        <taxon>Alphaproteobacteria</taxon>
        <taxon>Hyphomicrobiales</taxon>
        <taxon>Brucellaceae</taxon>
        <taxon>Falsochrobactrum</taxon>
    </lineage>
</organism>
<accession>A0A316JI83</accession>